<reference evidence="2" key="2">
    <citation type="submission" date="2020-11" db="EMBL/GenBank/DDBJ databases">
        <authorList>
            <person name="McCartney M.A."/>
            <person name="Auch B."/>
            <person name="Kono T."/>
            <person name="Mallez S."/>
            <person name="Becker A."/>
            <person name="Gohl D.M."/>
            <person name="Silverstein K.A.T."/>
            <person name="Koren S."/>
            <person name="Bechman K.B."/>
            <person name="Herman A."/>
            <person name="Abrahante J.E."/>
            <person name="Garbe J."/>
        </authorList>
    </citation>
    <scope>NUCLEOTIDE SEQUENCE</scope>
    <source>
        <strain evidence="2">Duluth1</strain>
        <tissue evidence="2">Whole animal</tissue>
    </source>
</reference>
<evidence type="ECO:0000313" key="2">
    <source>
        <dbReference type="EMBL" id="KAH3704975.1"/>
    </source>
</evidence>
<proteinExistence type="predicted"/>
<sequence>HLIAQLFLKLIIQESDEAEFTSSASTGAIAGGIIGSLCGILIIALAVVAVMRYEIKCVRRQVLRKGNGDIRPNETTSPCEGNGTDFNNKAYETLDVDQGRHKCYHLQCDVPLKAMLSIVMSRTNDITASTLIGLYNESAATTCHDVYIRQSYYGQGVQARRSKRLWFFHIEYRHQKVEQPTVHVTVAVIGASVKGYITDLFIDDDSVRAVLLLAALPQEHLDPEIFFAERG</sequence>
<feature type="transmembrane region" description="Helical" evidence="1">
    <location>
        <begin position="28"/>
        <end position="51"/>
    </location>
</feature>
<dbReference type="Proteomes" id="UP000828390">
    <property type="component" value="Unassembled WGS sequence"/>
</dbReference>
<evidence type="ECO:0000313" key="3">
    <source>
        <dbReference type="Proteomes" id="UP000828390"/>
    </source>
</evidence>
<dbReference type="AlphaFoldDB" id="A0A9D3YU86"/>
<protein>
    <submittedName>
        <fullName evidence="2">Uncharacterized protein</fullName>
    </submittedName>
</protein>
<reference evidence="2" key="1">
    <citation type="journal article" date="2019" name="bioRxiv">
        <title>The Genome of the Zebra Mussel, Dreissena polymorpha: A Resource for Invasive Species Research.</title>
        <authorList>
            <person name="McCartney M.A."/>
            <person name="Auch B."/>
            <person name="Kono T."/>
            <person name="Mallez S."/>
            <person name="Zhang Y."/>
            <person name="Obille A."/>
            <person name="Becker A."/>
            <person name="Abrahante J.E."/>
            <person name="Garbe J."/>
            <person name="Badalamenti J.P."/>
            <person name="Herman A."/>
            <person name="Mangelson H."/>
            <person name="Liachko I."/>
            <person name="Sullivan S."/>
            <person name="Sone E.D."/>
            <person name="Koren S."/>
            <person name="Silverstein K.A.T."/>
            <person name="Beckman K.B."/>
            <person name="Gohl D.M."/>
        </authorList>
    </citation>
    <scope>NUCLEOTIDE SEQUENCE</scope>
    <source>
        <strain evidence="2">Duluth1</strain>
        <tissue evidence="2">Whole animal</tissue>
    </source>
</reference>
<organism evidence="2 3">
    <name type="scientific">Dreissena polymorpha</name>
    <name type="common">Zebra mussel</name>
    <name type="synonym">Mytilus polymorpha</name>
    <dbReference type="NCBI Taxonomy" id="45954"/>
    <lineage>
        <taxon>Eukaryota</taxon>
        <taxon>Metazoa</taxon>
        <taxon>Spiralia</taxon>
        <taxon>Lophotrochozoa</taxon>
        <taxon>Mollusca</taxon>
        <taxon>Bivalvia</taxon>
        <taxon>Autobranchia</taxon>
        <taxon>Heteroconchia</taxon>
        <taxon>Euheterodonta</taxon>
        <taxon>Imparidentia</taxon>
        <taxon>Neoheterodontei</taxon>
        <taxon>Myida</taxon>
        <taxon>Dreissenoidea</taxon>
        <taxon>Dreissenidae</taxon>
        <taxon>Dreissena</taxon>
    </lineage>
</organism>
<keyword evidence="3" id="KW-1185">Reference proteome</keyword>
<accession>A0A9D3YU86</accession>
<evidence type="ECO:0000256" key="1">
    <source>
        <dbReference type="SAM" id="Phobius"/>
    </source>
</evidence>
<comment type="caution">
    <text evidence="2">The sequence shown here is derived from an EMBL/GenBank/DDBJ whole genome shotgun (WGS) entry which is preliminary data.</text>
</comment>
<name>A0A9D3YU86_DREPO</name>
<keyword evidence="1" id="KW-1133">Transmembrane helix</keyword>
<dbReference type="EMBL" id="JAIWYP010000015">
    <property type="protein sequence ID" value="KAH3704975.1"/>
    <property type="molecule type" value="Genomic_DNA"/>
</dbReference>
<keyword evidence="1" id="KW-0812">Transmembrane</keyword>
<gene>
    <name evidence="2" type="ORF">DPMN_080037</name>
</gene>
<keyword evidence="1" id="KW-0472">Membrane</keyword>
<feature type="non-terminal residue" evidence="2">
    <location>
        <position position="1"/>
    </location>
</feature>